<dbReference type="CDD" id="cd12148">
    <property type="entry name" value="fungal_TF_MHR"/>
    <property type="match status" value="1"/>
</dbReference>
<keyword evidence="6" id="KW-0804">Transcription</keyword>
<keyword evidence="9" id="KW-1185">Reference proteome</keyword>
<protein>
    <recommendedName>
        <fullName evidence="10">Transcription factor domain-containing protein</fullName>
    </recommendedName>
</protein>
<reference evidence="8 9" key="1">
    <citation type="submission" date="2015-01" db="EMBL/GenBank/DDBJ databases">
        <title>The Genome Sequence of Exophiala spinifera CBS89968.</title>
        <authorList>
            <consortium name="The Broad Institute Genomics Platform"/>
            <person name="Cuomo C."/>
            <person name="de Hoog S."/>
            <person name="Gorbushina A."/>
            <person name="Stielow B."/>
            <person name="Teixiera M."/>
            <person name="Abouelleil A."/>
            <person name="Chapman S.B."/>
            <person name="Priest M."/>
            <person name="Young S.K."/>
            <person name="Wortman J."/>
            <person name="Nusbaum C."/>
            <person name="Birren B."/>
        </authorList>
    </citation>
    <scope>NUCLEOTIDE SEQUENCE [LARGE SCALE GENOMIC DNA]</scope>
    <source>
        <strain evidence="8 9">CBS 89968</strain>
    </source>
</reference>
<dbReference type="OrthoDB" id="25921at2759"/>
<dbReference type="GeneID" id="27337132"/>
<gene>
    <name evidence="8" type="ORF">PV08_10049</name>
</gene>
<keyword evidence="4" id="KW-0805">Transcription regulation</keyword>
<keyword evidence="7" id="KW-0539">Nucleus</keyword>
<keyword evidence="2" id="KW-0479">Metal-binding</keyword>
<evidence type="ECO:0000313" key="8">
    <source>
        <dbReference type="EMBL" id="KIW10750.1"/>
    </source>
</evidence>
<dbReference type="PANTHER" id="PTHR47782:SF12">
    <property type="entry name" value="ZN(II)2CYS6 TRANSCRIPTION FACTOR (EUROFUNG)"/>
    <property type="match status" value="1"/>
</dbReference>
<evidence type="ECO:0000256" key="2">
    <source>
        <dbReference type="ARBA" id="ARBA00022723"/>
    </source>
</evidence>
<evidence type="ECO:0000256" key="5">
    <source>
        <dbReference type="ARBA" id="ARBA00023125"/>
    </source>
</evidence>
<sequence>MSYKRSSLAGKAYVASLVNYLDRDIDATVSAPERPQLSETAIVPDGSVNHKQYFAYSKGAYRYLGAQSLLLDLDALDDWVERAQTNSALDFPFHTNMDCAVISPDLHRYLSRHFTDSVQKMYPILNPSYRWLTSDDVVDLHSAPNEAFLQQMVYAISCRSNQNDTLFFHPLATVAHSKALQYFEKATADSSISTLQVAVLLVLYSLFDPLSGNLSQQVGFAARLAIELTGSEPDESSPMLSTLIKVTYCLENQACGFLDRPASMQEPGTPLTLSVTDPLDFLCTLYRIQARTRAGLLDDNLRNTLLLLDDDALERLHPNLLSTLRETQFMLHPTALAATELTTVYLNDRYIPTVLTPHWVFKAASVIVEAVPATQDASQSRLLQNYGHATALLGKWSARWDAARVLLQCLQLKVKGGM</sequence>
<evidence type="ECO:0000256" key="1">
    <source>
        <dbReference type="ARBA" id="ARBA00004123"/>
    </source>
</evidence>
<evidence type="ECO:0008006" key="10">
    <source>
        <dbReference type="Google" id="ProtNLM"/>
    </source>
</evidence>
<dbReference type="GO" id="GO:0045944">
    <property type="term" value="P:positive regulation of transcription by RNA polymerase II"/>
    <property type="evidence" value="ECO:0007669"/>
    <property type="project" value="TreeGrafter"/>
</dbReference>
<dbReference type="GO" id="GO:0005634">
    <property type="term" value="C:nucleus"/>
    <property type="evidence" value="ECO:0007669"/>
    <property type="project" value="UniProtKB-SubCell"/>
</dbReference>
<evidence type="ECO:0000256" key="3">
    <source>
        <dbReference type="ARBA" id="ARBA00022833"/>
    </source>
</evidence>
<dbReference type="GO" id="GO:0000981">
    <property type="term" value="F:DNA-binding transcription factor activity, RNA polymerase II-specific"/>
    <property type="evidence" value="ECO:0007669"/>
    <property type="project" value="TreeGrafter"/>
</dbReference>
<keyword evidence="3" id="KW-0862">Zinc</keyword>
<accession>A0A0D2AW76</accession>
<keyword evidence="5" id="KW-0238">DNA-binding</keyword>
<name>A0A0D2AW76_9EURO</name>
<dbReference type="GO" id="GO:0046872">
    <property type="term" value="F:metal ion binding"/>
    <property type="evidence" value="ECO:0007669"/>
    <property type="project" value="UniProtKB-KW"/>
</dbReference>
<dbReference type="GO" id="GO:0043565">
    <property type="term" value="F:sequence-specific DNA binding"/>
    <property type="evidence" value="ECO:0007669"/>
    <property type="project" value="TreeGrafter"/>
</dbReference>
<organism evidence="8 9">
    <name type="scientific">Exophiala spinifera</name>
    <dbReference type="NCBI Taxonomy" id="91928"/>
    <lineage>
        <taxon>Eukaryota</taxon>
        <taxon>Fungi</taxon>
        <taxon>Dikarya</taxon>
        <taxon>Ascomycota</taxon>
        <taxon>Pezizomycotina</taxon>
        <taxon>Eurotiomycetes</taxon>
        <taxon>Chaetothyriomycetidae</taxon>
        <taxon>Chaetothyriales</taxon>
        <taxon>Herpotrichiellaceae</taxon>
        <taxon>Exophiala</taxon>
    </lineage>
</organism>
<evidence type="ECO:0000256" key="7">
    <source>
        <dbReference type="ARBA" id="ARBA00023242"/>
    </source>
</evidence>
<dbReference type="RefSeq" id="XP_016230966.1">
    <property type="nucleotide sequence ID" value="XM_016384364.1"/>
</dbReference>
<evidence type="ECO:0000256" key="6">
    <source>
        <dbReference type="ARBA" id="ARBA00023163"/>
    </source>
</evidence>
<dbReference type="Proteomes" id="UP000053328">
    <property type="component" value="Unassembled WGS sequence"/>
</dbReference>
<dbReference type="PANTHER" id="PTHR47782">
    <property type="entry name" value="ZN(II)2CYS6 TRANSCRIPTION FACTOR (EUROFUNG)-RELATED"/>
    <property type="match status" value="1"/>
</dbReference>
<dbReference type="HOGENOM" id="CLU_523709_0_0_1"/>
<comment type="subcellular location">
    <subcellularLocation>
        <location evidence="1">Nucleus</location>
    </subcellularLocation>
</comment>
<dbReference type="VEuPathDB" id="FungiDB:PV08_10049"/>
<proteinExistence type="predicted"/>
<dbReference type="EMBL" id="KN847499">
    <property type="protein sequence ID" value="KIW10750.1"/>
    <property type="molecule type" value="Genomic_DNA"/>
</dbReference>
<evidence type="ECO:0000256" key="4">
    <source>
        <dbReference type="ARBA" id="ARBA00023015"/>
    </source>
</evidence>
<dbReference type="AlphaFoldDB" id="A0A0D2AW76"/>
<dbReference type="InterPro" id="IPR052202">
    <property type="entry name" value="Yeast_MetPath_Reg"/>
</dbReference>
<evidence type="ECO:0000313" key="9">
    <source>
        <dbReference type="Proteomes" id="UP000053328"/>
    </source>
</evidence>